<dbReference type="GO" id="GO:0009097">
    <property type="term" value="P:isoleucine biosynthetic process"/>
    <property type="evidence" value="ECO:0007669"/>
    <property type="project" value="TreeGrafter"/>
</dbReference>
<reference evidence="7" key="1">
    <citation type="submission" date="2021-11" db="EMBL/GenBank/DDBJ databases">
        <title>BS-T2-15 a new species belonging to the Comamonadaceae family isolated from the soil of a French oak forest.</title>
        <authorList>
            <person name="Mieszkin S."/>
            <person name="Alain K."/>
        </authorList>
    </citation>
    <scope>NUCLEOTIDE SEQUENCE</scope>
    <source>
        <strain evidence="7">BS-T2-15</strain>
    </source>
</reference>
<comment type="caution">
    <text evidence="7">The sequence shown here is derived from an EMBL/GenBank/DDBJ whole genome shotgun (WGS) entry which is preliminary data.</text>
</comment>
<dbReference type="Gene3D" id="3.40.50.1220">
    <property type="entry name" value="TPP-binding domain"/>
    <property type="match status" value="1"/>
</dbReference>
<sequence length="617" mass="65080">MKSLHTTAISTASATPRAPSTSFVVLKNQTVSQVLLKYLALEGVDTLFGVPGGAVMHLLDELMTQRDALHYVVCRQETGAAYIADGYARVSGKLGVVVVTSGPGATNALTGTMNAQNAGVSLLTITGEVGEQYFGMGYLQEGVDASLNIDAVYGNASGYSAVITNPSNFQALFAQALREALGVPHRAAHISLPDDQAGMPIASLDFPLKPQNYRATPSCTDAAGARRAFEQLAGVARPLIFLGSGAAEALRGPRLAAFAAMVDRLAIPVMTTPDAKGIFPESHPMSLRNFGTAFCEWTKYYMVPRLLDPAAREGFDSLLVLGTTLGGLATNKWDPILLPQGSLVQVDIDASVIGRVFPLDFGVVAEIGSVIDELVALADATQPDARVQERRAFIQRIKAGKSPWIAPEMREARQAPIPPQAAMKCISDLLPQGSHVFVDAGNSVGWSLHYLEIDPPSRLHNALAMGPMGFAVGAVIGAKFAAPDATCLAIVGDGAFLMHGSEVSTAAANGIGAIWVVLSDNDLAMVSQGMNAFFPSKTGQWRDYYALGKPDLARFAQALGANTFEVNDADAMQRALSGAIDAARTNKVPQVIVVHIDTTQIPPYYQDPGTPPPAPAP</sequence>
<dbReference type="InterPro" id="IPR045229">
    <property type="entry name" value="TPP_enz"/>
</dbReference>
<dbReference type="GO" id="GO:0000287">
    <property type="term" value="F:magnesium ion binding"/>
    <property type="evidence" value="ECO:0007669"/>
    <property type="project" value="InterPro"/>
</dbReference>
<evidence type="ECO:0000256" key="2">
    <source>
        <dbReference type="ARBA" id="ARBA00023052"/>
    </source>
</evidence>
<dbReference type="InterPro" id="IPR000399">
    <property type="entry name" value="TPP-bd_CS"/>
</dbReference>
<dbReference type="Pfam" id="PF02775">
    <property type="entry name" value="TPP_enzyme_C"/>
    <property type="match status" value="1"/>
</dbReference>
<dbReference type="InterPro" id="IPR012001">
    <property type="entry name" value="Thiamin_PyroP_enz_TPP-bd_dom"/>
</dbReference>
<dbReference type="GO" id="GO:0009099">
    <property type="term" value="P:L-valine biosynthetic process"/>
    <property type="evidence" value="ECO:0007669"/>
    <property type="project" value="TreeGrafter"/>
</dbReference>
<keyword evidence="8" id="KW-1185">Reference proteome</keyword>
<keyword evidence="2 3" id="KW-0786">Thiamine pyrophosphate</keyword>
<dbReference type="Proteomes" id="UP001139353">
    <property type="component" value="Unassembled WGS sequence"/>
</dbReference>
<accession>A0A9X2BZ69</accession>
<dbReference type="PROSITE" id="PS00187">
    <property type="entry name" value="TPP_ENZYMES"/>
    <property type="match status" value="1"/>
</dbReference>
<protein>
    <submittedName>
        <fullName evidence="7">Thiamine pyrophosphate-binding protein</fullName>
    </submittedName>
</protein>
<dbReference type="InterPro" id="IPR011766">
    <property type="entry name" value="TPP_enzyme_TPP-bd"/>
</dbReference>
<dbReference type="PANTHER" id="PTHR18968:SF167">
    <property type="entry name" value="ACETOLACTATE SYNTHASE LARGE SUBUNIT ILVB2-RELATED"/>
    <property type="match status" value="1"/>
</dbReference>
<dbReference type="EMBL" id="JAJLJH010000001">
    <property type="protein sequence ID" value="MCK9685006.1"/>
    <property type="molecule type" value="Genomic_DNA"/>
</dbReference>
<dbReference type="AlphaFoldDB" id="A0A9X2BZ69"/>
<comment type="similarity">
    <text evidence="1 3">Belongs to the TPP enzyme family.</text>
</comment>
<dbReference type="CDD" id="cd00568">
    <property type="entry name" value="TPP_enzymes"/>
    <property type="match status" value="1"/>
</dbReference>
<feature type="domain" description="Thiamine pyrophosphate enzyme TPP-binding" evidence="5">
    <location>
        <begin position="439"/>
        <end position="593"/>
    </location>
</feature>
<dbReference type="RefSeq" id="WP_275681024.1">
    <property type="nucleotide sequence ID" value="NZ_JAJLJH010000001.1"/>
</dbReference>
<dbReference type="GO" id="GO:0005948">
    <property type="term" value="C:acetolactate synthase complex"/>
    <property type="evidence" value="ECO:0007669"/>
    <property type="project" value="TreeGrafter"/>
</dbReference>
<dbReference type="SUPFAM" id="SSF52518">
    <property type="entry name" value="Thiamin diphosphate-binding fold (THDP-binding)"/>
    <property type="match status" value="2"/>
</dbReference>
<dbReference type="PANTHER" id="PTHR18968">
    <property type="entry name" value="THIAMINE PYROPHOSPHATE ENZYMES"/>
    <property type="match status" value="1"/>
</dbReference>
<dbReference type="Pfam" id="PF00205">
    <property type="entry name" value="TPP_enzyme_M"/>
    <property type="match status" value="1"/>
</dbReference>
<evidence type="ECO:0000259" key="4">
    <source>
        <dbReference type="Pfam" id="PF00205"/>
    </source>
</evidence>
<name>A0A9X2BZ69_9BURK</name>
<evidence type="ECO:0000256" key="3">
    <source>
        <dbReference type="RuleBase" id="RU362132"/>
    </source>
</evidence>
<evidence type="ECO:0000313" key="8">
    <source>
        <dbReference type="Proteomes" id="UP001139353"/>
    </source>
</evidence>
<feature type="domain" description="Thiamine pyrophosphate enzyme N-terminal TPP-binding" evidence="6">
    <location>
        <begin position="30"/>
        <end position="145"/>
    </location>
</feature>
<dbReference type="InterPro" id="IPR029035">
    <property type="entry name" value="DHS-like_NAD/FAD-binding_dom"/>
</dbReference>
<dbReference type="SUPFAM" id="SSF52467">
    <property type="entry name" value="DHS-like NAD/FAD-binding domain"/>
    <property type="match status" value="1"/>
</dbReference>
<evidence type="ECO:0000256" key="1">
    <source>
        <dbReference type="ARBA" id="ARBA00007812"/>
    </source>
</evidence>
<organism evidence="7 8">
    <name type="scientific">Scleromatobacter humisilvae</name>
    <dbReference type="NCBI Taxonomy" id="2897159"/>
    <lineage>
        <taxon>Bacteria</taxon>
        <taxon>Pseudomonadati</taxon>
        <taxon>Pseudomonadota</taxon>
        <taxon>Betaproteobacteria</taxon>
        <taxon>Burkholderiales</taxon>
        <taxon>Sphaerotilaceae</taxon>
        <taxon>Scleromatobacter</taxon>
    </lineage>
</organism>
<proteinExistence type="inferred from homology"/>
<dbReference type="GO" id="GO:0030976">
    <property type="term" value="F:thiamine pyrophosphate binding"/>
    <property type="evidence" value="ECO:0007669"/>
    <property type="project" value="InterPro"/>
</dbReference>
<dbReference type="InterPro" id="IPR012000">
    <property type="entry name" value="Thiamin_PyroP_enz_cen_dom"/>
</dbReference>
<evidence type="ECO:0000313" key="7">
    <source>
        <dbReference type="EMBL" id="MCK9685006.1"/>
    </source>
</evidence>
<evidence type="ECO:0000259" key="6">
    <source>
        <dbReference type="Pfam" id="PF02776"/>
    </source>
</evidence>
<gene>
    <name evidence="7" type="ORF">LPC04_04710</name>
</gene>
<dbReference type="GO" id="GO:0050660">
    <property type="term" value="F:flavin adenine dinucleotide binding"/>
    <property type="evidence" value="ECO:0007669"/>
    <property type="project" value="TreeGrafter"/>
</dbReference>
<dbReference type="Pfam" id="PF02776">
    <property type="entry name" value="TPP_enzyme_N"/>
    <property type="match status" value="1"/>
</dbReference>
<dbReference type="CDD" id="cd07035">
    <property type="entry name" value="TPP_PYR_POX_like"/>
    <property type="match status" value="1"/>
</dbReference>
<feature type="domain" description="Thiamine pyrophosphate enzyme central" evidence="4">
    <location>
        <begin position="226"/>
        <end position="374"/>
    </location>
</feature>
<dbReference type="InterPro" id="IPR029061">
    <property type="entry name" value="THDP-binding"/>
</dbReference>
<evidence type="ECO:0000259" key="5">
    <source>
        <dbReference type="Pfam" id="PF02775"/>
    </source>
</evidence>
<dbReference type="GO" id="GO:0003984">
    <property type="term" value="F:acetolactate synthase activity"/>
    <property type="evidence" value="ECO:0007669"/>
    <property type="project" value="TreeGrafter"/>
</dbReference>
<dbReference type="Gene3D" id="3.40.50.970">
    <property type="match status" value="2"/>
</dbReference>